<protein>
    <submittedName>
        <fullName evidence="1">Uncharacterized protein</fullName>
    </submittedName>
</protein>
<feature type="non-terminal residue" evidence="1">
    <location>
        <position position="112"/>
    </location>
</feature>
<organism evidence="1 2">
    <name type="scientific">Myodes glareolus</name>
    <name type="common">Bank vole</name>
    <name type="synonym">Clethrionomys glareolus</name>
    <dbReference type="NCBI Taxonomy" id="447135"/>
    <lineage>
        <taxon>Eukaryota</taxon>
        <taxon>Metazoa</taxon>
        <taxon>Chordata</taxon>
        <taxon>Craniata</taxon>
        <taxon>Vertebrata</taxon>
        <taxon>Euteleostomi</taxon>
        <taxon>Mammalia</taxon>
        <taxon>Eutheria</taxon>
        <taxon>Euarchontoglires</taxon>
        <taxon>Glires</taxon>
        <taxon>Rodentia</taxon>
        <taxon>Myomorpha</taxon>
        <taxon>Muroidea</taxon>
        <taxon>Cricetidae</taxon>
        <taxon>Arvicolinae</taxon>
        <taxon>Myodes</taxon>
    </lineage>
</organism>
<dbReference type="AlphaFoldDB" id="A0AAW0J466"/>
<sequence>RNKTARGMAFKYWKDACSMGSDDSHNWYYPQQTECAVSVCADLTVGAGWGGENLKVEKESFRVHKIPRVTASRALCGGDRHTWSPFLSCDSYVASISTEPGVKVEVTVTDAQ</sequence>
<proteinExistence type="predicted"/>
<evidence type="ECO:0000313" key="1">
    <source>
        <dbReference type="EMBL" id="KAK7821272.1"/>
    </source>
</evidence>
<evidence type="ECO:0000313" key="2">
    <source>
        <dbReference type="Proteomes" id="UP001488838"/>
    </source>
</evidence>
<dbReference type="Proteomes" id="UP001488838">
    <property type="component" value="Unassembled WGS sequence"/>
</dbReference>
<keyword evidence="2" id="KW-1185">Reference proteome</keyword>
<feature type="non-terminal residue" evidence="1">
    <location>
        <position position="1"/>
    </location>
</feature>
<reference evidence="1 2" key="1">
    <citation type="journal article" date="2023" name="bioRxiv">
        <title>Conserved and derived expression patterns and positive selection on dental genes reveal complex evolutionary context of ever-growing rodent molars.</title>
        <authorList>
            <person name="Calamari Z.T."/>
            <person name="Song A."/>
            <person name="Cohen E."/>
            <person name="Akter M."/>
            <person name="Roy R.D."/>
            <person name="Hallikas O."/>
            <person name="Christensen M.M."/>
            <person name="Li P."/>
            <person name="Marangoni P."/>
            <person name="Jernvall J."/>
            <person name="Klein O.D."/>
        </authorList>
    </citation>
    <scope>NUCLEOTIDE SEQUENCE [LARGE SCALE GENOMIC DNA]</scope>
    <source>
        <strain evidence="1">V071</strain>
    </source>
</reference>
<gene>
    <name evidence="1" type="ORF">U0070_000218</name>
</gene>
<dbReference type="EMBL" id="JBBHLL010000066">
    <property type="protein sequence ID" value="KAK7821272.1"/>
    <property type="molecule type" value="Genomic_DNA"/>
</dbReference>
<name>A0AAW0J466_MYOGA</name>
<comment type="caution">
    <text evidence="1">The sequence shown here is derived from an EMBL/GenBank/DDBJ whole genome shotgun (WGS) entry which is preliminary data.</text>
</comment>
<accession>A0AAW0J466</accession>